<evidence type="ECO:0000313" key="3">
    <source>
        <dbReference type="Proteomes" id="UP000231388"/>
    </source>
</evidence>
<feature type="domain" description="N(4)-bis(aminopropyl)spermidine synthase C-terminal" evidence="1">
    <location>
        <begin position="95"/>
        <end position="282"/>
    </location>
</feature>
<dbReference type="CDD" id="cd02440">
    <property type="entry name" value="AdoMet_MTases"/>
    <property type="match status" value="1"/>
</dbReference>
<name>A0A2G9XCZ0_UNCKA</name>
<dbReference type="PANTHER" id="PTHR23290:SF0">
    <property type="entry name" value="RRNA N6-ADENOSINE-METHYLTRANSFERASE METTL5"/>
    <property type="match status" value="1"/>
</dbReference>
<dbReference type="AlphaFoldDB" id="A0A2G9XCZ0"/>
<dbReference type="GO" id="GO:0032259">
    <property type="term" value="P:methylation"/>
    <property type="evidence" value="ECO:0007669"/>
    <property type="project" value="InterPro"/>
</dbReference>
<comment type="caution">
    <text evidence="2">The sequence shown here is derived from an EMBL/GenBank/DDBJ whole genome shotgun (WGS) entry which is preliminary data.</text>
</comment>
<dbReference type="GO" id="GO:0003676">
    <property type="term" value="F:nucleic acid binding"/>
    <property type="evidence" value="ECO:0007669"/>
    <property type="project" value="InterPro"/>
</dbReference>
<sequence>MTTPSLENISEKSKIKLEDIAVIIKIIRTQTPTVSELVKETSLSRGQIKRFLSSVKPFVNYAAASSRLTLTDKGLQALFLQQEDTPPSFKKEDLEEFIHFSKALSPKPNREYDQFCATIQTVLKRVEKFIKEKDLQKRKVAFLGDGDLTSLAAAYIFCAEEITVLEIDENILNVIEETSRKFNLNIQSVKWDLRKAIPRGFLHRFDTVFTDPPYTANGFDLFLRRSLEATKENSLSSHYICYGTSSLSRERSLKIQRIINDYALFVREKLPNFNTYIQGAEAVGNVSDLYILEKTPQTKLGKSKPAKKLYTWE</sequence>
<dbReference type="GO" id="GO:0008168">
    <property type="term" value="F:methyltransferase activity"/>
    <property type="evidence" value="ECO:0007669"/>
    <property type="project" value="InterPro"/>
</dbReference>
<accession>A0A2G9XCZ0</accession>
<dbReference type="GO" id="GO:0006596">
    <property type="term" value="P:polyamine biosynthetic process"/>
    <property type="evidence" value="ECO:0007669"/>
    <property type="project" value="TreeGrafter"/>
</dbReference>
<dbReference type="InterPro" id="IPR029063">
    <property type="entry name" value="SAM-dependent_MTases_sf"/>
</dbReference>
<reference evidence="2 3" key="1">
    <citation type="submission" date="2017-09" db="EMBL/GenBank/DDBJ databases">
        <title>Depth-based differentiation of microbial function through sediment-hosted aquifers and enrichment of novel symbionts in the deep terrestrial subsurface.</title>
        <authorList>
            <person name="Probst A.J."/>
            <person name="Ladd B."/>
            <person name="Jarett J.K."/>
            <person name="Geller-Mcgrath D.E."/>
            <person name="Sieber C.M."/>
            <person name="Emerson J.B."/>
            <person name="Anantharaman K."/>
            <person name="Thomas B.C."/>
            <person name="Malmstrom R."/>
            <person name="Stieglmeier M."/>
            <person name="Klingl A."/>
            <person name="Woyke T."/>
            <person name="Ryan C.M."/>
            <person name="Banfield J.F."/>
        </authorList>
    </citation>
    <scope>NUCLEOTIDE SEQUENCE [LARGE SCALE GENOMIC DNA]</scope>
    <source>
        <strain evidence="2">CG23_combo_of_CG06-09_8_20_14_all_40_14</strain>
    </source>
</reference>
<dbReference type="InterPro" id="IPR002723">
    <property type="entry name" value="BpsA_C"/>
</dbReference>
<dbReference type="Proteomes" id="UP000231388">
    <property type="component" value="Unassembled WGS sequence"/>
</dbReference>
<evidence type="ECO:0000313" key="2">
    <source>
        <dbReference type="EMBL" id="PIP04845.1"/>
    </source>
</evidence>
<dbReference type="InterPro" id="IPR051720">
    <property type="entry name" value="rRNA_MeTrfase/Polyamine_Synth"/>
</dbReference>
<proteinExistence type="predicted"/>
<protein>
    <recommendedName>
        <fullName evidence="1">N(4)-bis(aminopropyl)spermidine synthase C-terminal domain-containing protein</fullName>
    </recommendedName>
</protein>
<dbReference type="PANTHER" id="PTHR23290">
    <property type="entry name" value="RRNA N6-ADENOSINE-METHYLTRANSFERASE METTL5"/>
    <property type="match status" value="1"/>
</dbReference>
<organism evidence="2 3">
    <name type="scientific">candidate division WWE3 bacterium CG23_combo_of_CG06-09_8_20_14_all_40_14</name>
    <dbReference type="NCBI Taxonomy" id="1975095"/>
    <lineage>
        <taxon>Bacteria</taxon>
        <taxon>Katanobacteria</taxon>
    </lineage>
</organism>
<evidence type="ECO:0000259" key="1">
    <source>
        <dbReference type="Pfam" id="PF01861"/>
    </source>
</evidence>
<dbReference type="SUPFAM" id="SSF53335">
    <property type="entry name" value="S-adenosyl-L-methionine-dependent methyltransferases"/>
    <property type="match status" value="1"/>
</dbReference>
<dbReference type="InterPro" id="IPR002052">
    <property type="entry name" value="DNA_methylase_N6_adenine_CS"/>
</dbReference>
<dbReference type="Gene3D" id="3.40.50.150">
    <property type="entry name" value="Vaccinia Virus protein VP39"/>
    <property type="match status" value="1"/>
</dbReference>
<dbReference type="EMBL" id="PCQY01000005">
    <property type="protein sequence ID" value="PIP04845.1"/>
    <property type="molecule type" value="Genomic_DNA"/>
</dbReference>
<gene>
    <name evidence="2" type="ORF">COX53_00315</name>
</gene>
<dbReference type="Pfam" id="PF01861">
    <property type="entry name" value="BpsA_C"/>
    <property type="match status" value="1"/>
</dbReference>
<dbReference type="PROSITE" id="PS00092">
    <property type="entry name" value="N6_MTASE"/>
    <property type="match status" value="1"/>
</dbReference>